<organism evidence="2 3">
    <name type="scientific">Kribbella koreensis</name>
    <dbReference type="NCBI Taxonomy" id="57909"/>
    <lineage>
        <taxon>Bacteria</taxon>
        <taxon>Bacillati</taxon>
        <taxon>Actinomycetota</taxon>
        <taxon>Actinomycetes</taxon>
        <taxon>Propionibacteriales</taxon>
        <taxon>Kribbellaceae</taxon>
        <taxon>Kribbella</taxon>
    </lineage>
</organism>
<gene>
    <name evidence="2" type="ORF">GCM10009554_42960</name>
</gene>
<accession>A0ABN1QTE1</accession>
<proteinExistence type="predicted"/>
<reference evidence="2 3" key="1">
    <citation type="journal article" date="2019" name="Int. J. Syst. Evol. Microbiol.">
        <title>The Global Catalogue of Microorganisms (GCM) 10K type strain sequencing project: providing services to taxonomists for standard genome sequencing and annotation.</title>
        <authorList>
            <consortium name="The Broad Institute Genomics Platform"/>
            <consortium name="The Broad Institute Genome Sequencing Center for Infectious Disease"/>
            <person name="Wu L."/>
            <person name="Ma J."/>
        </authorList>
    </citation>
    <scope>NUCLEOTIDE SEQUENCE [LARGE SCALE GENOMIC DNA]</scope>
    <source>
        <strain evidence="2 3">JCM 10977</strain>
    </source>
</reference>
<sequence>MTSKTAGERVARARKRRGWTQRQLADALGYSVSWVSQAERGAIPLDRFSVLDRVADVLGVEMVELTGQPYRHGTPDLDSGHNGIPALRLALQRALMPTYRDPARAPRTLAELRTEVTAAEDLRQAANFTALGGIMPALVDDVAAALGAAEGQTHDELAALFVRVCHIARVTSDLTGHHDLAWTAVELEARTAETLGAPAPLAAASWDLCGVWLHAGGDALRSARSAAIEGIDRLEEHVGKDAELSALWGALHLRAAVTSSRLWAEADVRTHLAEAARVAPASGNTWQTQFNAPNVALHALETAVELGQPNDALGLSDRVPVDAISSTERRTHYWTCRARSLAMVHQDDAALDALLTAERLAPAHVHNRPMARQLVMDLLHRGKRSAPPVRQLARRMGLTT</sequence>
<evidence type="ECO:0000313" key="3">
    <source>
        <dbReference type="Proteomes" id="UP001500542"/>
    </source>
</evidence>
<dbReference type="Proteomes" id="UP001500542">
    <property type="component" value="Unassembled WGS sequence"/>
</dbReference>
<dbReference type="EMBL" id="BAAAHK010000009">
    <property type="protein sequence ID" value="GAA0946754.1"/>
    <property type="molecule type" value="Genomic_DNA"/>
</dbReference>
<evidence type="ECO:0000259" key="1">
    <source>
        <dbReference type="PROSITE" id="PS50943"/>
    </source>
</evidence>
<dbReference type="PROSITE" id="PS50943">
    <property type="entry name" value="HTH_CROC1"/>
    <property type="match status" value="1"/>
</dbReference>
<protein>
    <recommendedName>
        <fullName evidence="1">HTH cro/C1-type domain-containing protein</fullName>
    </recommendedName>
</protein>
<dbReference type="Pfam" id="PF13560">
    <property type="entry name" value="HTH_31"/>
    <property type="match status" value="1"/>
</dbReference>
<dbReference type="InterPro" id="IPR001387">
    <property type="entry name" value="Cro/C1-type_HTH"/>
</dbReference>
<keyword evidence="3" id="KW-1185">Reference proteome</keyword>
<dbReference type="InterPro" id="IPR010982">
    <property type="entry name" value="Lambda_DNA-bd_dom_sf"/>
</dbReference>
<dbReference type="SUPFAM" id="SSF47413">
    <property type="entry name" value="lambda repressor-like DNA-binding domains"/>
    <property type="match status" value="1"/>
</dbReference>
<dbReference type="Gene3D" id="1.10.260.40">
    <property type="entry name" value="lambda repressor-like DNA-binding domains"/>
    <property type="match status" value="1"/>
</dbReference>
<feature type="domain" description="HTH cro/C1-type" evidence="1">
    <location>
        <begin position="10"/>
        <end position="65"/>
    </location>
</feature>
<dbReference type="CDD" id="cd00093">
    <property type="entry name" value="HTH_XRE"/>
    <property type="match status" value="1"/>
</dbReference>
<evidence type="ECO:0000313" key="2">
    <source>
        <dbReference type="EMBL" id="GAA0946754.1"/>
    </source>
</evidence>
<comment type="caution">
    <text evidence="2">The sequence shown here is derived from an EMBL/GenBank/DDBJ whole genome shotgun (WGS) entry which is preliminary data.</text>
</comment>
<dbReference type="RefSeq" id="WP_343972771.1">
    <property type="nucleotide sequence ID" value="NZ_BAAAHK010000009.1"/>
</dbReference>
<name>A0ABN1QTE1_9ACTN</name>
<dbReference type="SMART" id="SM00530">
    <property type="entry name" value="HTH_XRE"/>
    <property type="match status" value="1"/>
</dbReference>